<dbReference type="EMBL" id="BMRE01000010">
    <property type="protein sequence ID" value="GGU36535.1"/>
    <property type="molecule type" value="Genomic_DNA"/>
</dbReference>
<evidence type="ECO:0000313" key="4">
    <source>
        <dbReference type="Proteomes" id="UP000649573"/>
    </source>
</evidence>
<name>A0ABQ2UHR0_9PSEU</name>
<proteinExistence type="predicted"/>
<organism evidence="3 4">
    <name type="scientific">Lentzea flava</name>
    <dbReference type="NCBI Taxonomy" id="103732"/>
    <lineage>
        <taxon>Bacteria</taxon>
        <taxon>Bacillati</taxon>
        <taxon>Actinomycetota</taxon>
        <taxon>Actinomycetes</taxon>
        <taxon>Pseudonocardiales</taxon>
        <taxon>Pseudonocardiaceae</taxon>
        <taxon>Lentzea</taxon>
    </lineage>
</organism>
<dbReference type="RefSeq" id="WP_189254342.1">
    <property type="nucleotide sequence ID" value="NZ_BMRE01000010.1"/>
</dbReference>
<dbReference type="InterPro" id="IPR000772">
    <property type="entry name" value="Ricin_B_lectin"/>
</dbReference>
<dbReference type="SMART" id="SM00458">
    <property type="entry name" value="RICIN"/>
    <property type="match status" value="1"/>
</dbReference>
<feature type="signal peptide" evidence="1">
    <location>
        <begin position="1"/>
        <end position="24"/>
    </location>
</feature>
<keyword evidence="1" id="KW-0732">Signal</keyword>
<evidence type="ECO:0000313" key="3">
    <source>
        <dbReference type="EMBL" id="GGU36535.1"/>
    </source>
</evidence>
<evidence type="ECO:0000259" key="2">
    <source>
        <dbReference type="SMART" id="SM00458"/>
    </source>
</evidence>
<sequence>MGKIPAAVCAAILGVAGLAAPAQAAAEPVTFFKFYGSGTGGKLYFPGTDKCLDAALEEIDRDGGKVQMWTCGFGGDEQEWRFEHSSDPYEGSLIINVANGKCLDVALEEIDLEGGKVQMYQCTGGIEQRWYVSPHQGDILVKSRATKGLLGVPSVYDGAPVGIYGKA</sequence>
<dbReference type="InterPro" id="IPR035992">
    <property type="entry name" value="Ricin_B-like_lectins"/>
</dbReference>
<protein>
    <recommendedName>
        <fullName evidence="2">Ricin B lectin domain-containing protein</fullName>
    </recommendedName>
</protein>
<gene>
    <name evidence="3" type="ORF">GCM10010178_31040</name>
</gene>
<dbReference type="CDD" id="cd00161">
    <property type="entry name" value="beta-trefoil_Ricin-like"/>
    <property type="match status" value="1"/>
</dbReference>
<feature type="domain" description="Ricin B lectin" evidence="2">
    <location>
        <begin position="40"/>
        <end position="166"/>
    </location>
</feature>
<feature type="chain" id="PRO_5045636697" description="Ricin B lectin domain-containing protein" evidence="1">
    <location>
        <begin position="25"/>
        <end position="167"/>
    </location>
</feature>
<dbReference type="SUPFAM" id="SSF50370">
    <property type="entry name" value="Ricin B-like lectins"/>
    <property type="match status" value="1"/>
</dbReference>
<comment type="caution">
    <text evidence="3">The sequence shown here is derived from an EMBL/GenBank/DDBJ whole genome shotgun (WGS) entry which is preliminary data.</text>
</comment>
<dbReference type="Pfam" id="PF14200">
    <property type="entry name" value="RicinB_lectin_2"/>
    <property type="match status" value="1"/>
</dbReference>
<evidence type="ECO:0000256" key="1">
    <source>
        <dbReference type="SAM" id="SignalP"/>
    </source>
</evidence>
<keyword evidence="4" id="KW-1185">Reference proteome</keyword>
<accession>A0ABQ2UHR0</accession>
<dbReference type="Proteomes" id="UP000649573">
    <property type="component" value="Unassembled WGS sequence"/>
</dbReference>
<dbReference type="PROSITE" id="PS50231">
    <property type="entry name" value="RICIN_B_LECTIN"/>
    <property type="match status" value="1"/>
</dbReference>
<reference evidence="4" key="1">
    <citation type="journal article" date="2019" name="Int. J. Syst. Evol. Microbiol.">
        <title>The Global Catalogue of Microorganisms (GCM) 10K type strain sequencing project: providing services to taxonomists for standard genome sequencing and annotation.</title>
        <authorList>
            <consortium name="The Broad Institute Genomics Platform"/>
            <consortium name="The Broad Institute Genome Sequencing Center for Infectious Disease"/>
            <person name="Wu L."/>
            <person name="Ma J."/>
        </authorList>
    </citation>
    <scope>NUCLEOTIDE SEQUENCE [LARGE SCALE GENOMIC DNA]</scope>
    <source>
        <strain evidence="4">JCM 3296</strain>
    </source>
</reference>
<dbReference type="Gene3D" id="2.80.10.50">
    <property type="match status" value="1"/>
</dbReference>